<dbReference type="Pfam" id="PF05097">
    <property type="entry name" value="DUF688"/>
    <property type="match status" value="1"/>
</dbReference>
<dbReference type="EMBL" id="JBANAX010000674">
    <property type="protein sequence ID" value="KAL1198088.1"/>
    <property type="molecule type" value="Genomic_DNA"/>
</dbReference>
<accession>A0ABD0ZTZ5</accession>
<evidence type="ECO:0000313" key="3">
    <source>
        <dbReference type="Proteomes" id="UP001558713"/>
    </source>
</evidence>
<dbReference type="PANTHER" id="PTHR34371:SF2">
    <property type="entry name" value="DUF688 FAMILY PROTEIN"/>
    <property type="match status" value="1"/>
</dbReference>
<keyword evidence="3" id="KW-1185">Reference proteome</keyword>
<dbReference type="PANTHER" id="PTHR34371">
    <property type="entry name" value="OS01G0551000 PROTEIN"/>
    <property type="match status" value="1"/>
</dbReference>
<dbReference type="Proteomes" id="UP001558713">
    <property type="component" value="Unassembled WGS sequence"/>
</dbReference>
<dbReference type="AlphaFoldDB" id="A0ABD0ZTZ5"/>
<keyword evidence="1" id="KW-1133">Transmembrane helix</keyword>
<organism evidence="2 3">
    <name type="scientific">Cardamine amara subsp. amara</name>
    <dbReference type="NCBI Taxonomy" id="228776"/>
    <lineage>
        <taxon>Eukaryota</taxon>
        <taxon>Viridiplantae</taxon>
        <taxon>Streptophyta</taxon>
        <taxon>Embryophyta</taxon>
        <taxon>Tracheophyta</taxon>
        <taxon>Spermatophyta</taxon>
        <taxon>Magnoliopsida</taxon>
        <taxon>eudicotyledons</taxon>
        <taxon>Gunneridae</taxon>
        <taxon>Pentapetalae</taxon>
        <taxon>rosids</taxon>
        <taxon>malvids</taxon>
        <taxon>Brassicales</taxon>
        <taxon>Brassicaceae</taxon>
        <taxon>Cardamineae</taxon>
        <taxon>Cardamine</taxon>
    </lineage>
</organism>
<protein>
    <submittedName>
        <fullName evidence="2">Uncharacterized protein</fullName>
    </submittedName>
</protein>
<evidence type="ECO:0000256" key="1">
    <source>
        <dbReference type="SAM" id="Phobius"/>
    </source>
</evidence>
<proteinExistence type="predicted"/>
<comment type="caution">
    <text evidence="2">The sequence shown here is derived from an EMBL/GenBank/DDBJ whole genome shotgun (WGS) entry which is preliminary data.</text>
</comment>
<feature type="transmembrane region" description="Helical" evidence="1">
    <location>
        <begin position="58"/>
        <end position="76"/>
    </location>
</feature>
<reference evidence="2 3" key="1">
    <citation type="submission" date="2024-04" db="EMBL/GenBank/DDBJ databases">
        <title>Genome assembly C_amara_ONT_v2.</title>
        <authorList>
            <person name="Yant L."/>
            <person name="Moore C."/>
            <person name="Slenker M."/>
        </authorList>
    </citation>
    <scope>NUCLEOTIDE SEQUENCE [LARGE SCALE GENOMIC DNA]</scope>
    <source>
        <tissue evidence="2">Leaf</tissue>
    </source>
</reference>
<sequence length="77" mass="8546">MEAEKEGNLTIMKLPVLPLKPNSHSHSLSSPIHSSMAASVPFSWEEEPGKPKQNSSSSSSSFFIFFLTINFLFFIIS</sequence>
<gene>
    <name evidence="2" type="ORF">V5N11_001176</name>
</gene>
<keyword evidence="1" id="KW-0472">Membrane</keyword>
<evidence type="ECO:0000313" key="2">
    <source>
        <dbReference type="EMBL" id="KAL1198088.1"/>
    </source>
</evidence>
<dbReference type="InterPro" id="IPR007789">
    <property type="entry name" value="DUF688"/>
</dbReference>
<name>A0ABD0ZTZ5_CARAN</name>
<keyword evidence="1" id="KW-0812">Transmembrane</keyword>